<organism evidence="4 5">
    <name type="scientific">Bradyrhizobium ontarionense</name>
    <dbReference type="NCBI Taxonomy" id="2898149"/>
    <lineage>
        <taxon>Bacteria</taxon>
        <taxon>Pseudomonadati</taxon>
        <taxon>Pseudomonadota</taxon>
        <taxon>Alphaproteobacteria</taxon>
        <taxon>Hyphomicrobiales</taxon>
        <taxon>Nitrobacteraceae</taxon>
        <taxon>Bradyrhizobium</taxon>
    </lineage>
</organism>
<evidence type="ECO:0000256" key="2">
    <source>
        <dbReference type="ARBA" id="ARBA00022801"/>
    </source>
</evidence>
<dbReference type="Gene3D" id="3.40.50.1820">
    <property type="entry name" value="alpha/beta hydrolase"/>
    <property type="match status" value="1"/>
</dbReference>
<keyword evidence="5" id="KW-1185">Reference proteome</keyword>
<evidence type="ECO:0000259" key="3">
    <source>
        <dbReference type="SMART" id="SM00824"/>
    </source>
</evidence>
<dbReference type="InterPro" id="IPR012223">
    <property type="entry name" value="TEII"/>
</dbReference>
<dbReference type="PANTHER" id="PTHR11487">
    <property type="entry name" value="THIOESTERASE"/>
    <property type="match status" value="1"/>
</dbReference>
<proteinExistence type="inferred from homology"/>
<dbReference type="InterPro" id="IPR020802">
    <property type="entry name" value="TesA-like"/>
</dbReference>
<gene>
    <name evidence="4" type="ORF">LQG66_00425</name>
</gene>
<evidence type="ECO:0000313" key="5">
    <source>
        <dbReference type="Proteomes" id="UP001431010"/>
    </source>
</evidence>
<name>A0ABY3RC28_9BRAD</name>
<accession>A0ABY3RC28</accession>
<sequence length="242" mass="26381">MRLICLPYAGGSAMIYARWKRSVPSWIDVLPLEWPGRGARMDEPLHTDPVALADLLAAELVDAPLAAPYVLFGHSLGGLIAFEVAHRLLALGAPRPQMLLVSGTEAPAKRDGSRWREPLSDDALRDELLMLKGTPQEALESVEIMRSALPILRADFLMCGNYVAQRRQPLPCPVHVFGGDLDDTRPEALQAWRAETSAAFGLDMLPGDHFFIHTRQADLLNLITTLLAGHARPQLAAACAGP</sequence>
<dbReference type="SUPFAM" id="SSF53474">
    <property type="entry name" value="alpha/beta-Hydrolases"/>
    <property type="match status" value="1"/>
</dbReference>
<protein>
    <submittedName>
        <fullName evidence="4">Alpha/beta fold hydrolase</fullName>
    </submittedName>
</protein>
<dbReference type="Pfam" id="PF00975">
    <property type="entry name" value="Thioesterase"/>
    <property type="match status" value="1"/>
</dbReference>
<dbReference type="PANTHER" id="PTHR11487:SF0">
    <property type="entry name" value="S-ACYL FATTY ACID SYNTHASE THIOESTERASE, MEDIUM CHAIN"/>
    <property type="match status" value="1"/>
</dbReference>
<comment type="similarity">
    <text evidence="1">Belongs to the thioesterase family.</text>
</comment>
<reference evidence="4" key="1">
    <citation type="journal article" date="2024" name="Antonie Van Leeuwenhoek">
        <title>Bradyrhizobium ontarionense sp. nov., a novel bacterial symbiont isolated from Aeschynomene indica (Indian jointvetch), harbours photosynthesis, nitrogen fixation and nitrous oxide (N2O) reductase genes.</title>
        <authorList>
            <person name="Bromfield E.S.P."/>
            <person name="Cloutier S."/>
        </authorList>
    </citation>
    <scope>NUCLEOTIDE SEQUENCE</scope>
    <source>
        <strain evidence="4">A19</strain>
    </source>
</reference>
<dbReference type="InterPro" id="IPR029058">
    <property type="entry name" value="AB_hydrolase_fold"/>
</dbReference>
<dbReference type="InterPro" id="IPR001031">
    <property type="entry name" value="Thioesterase"/>
</dbReference>
<dbReference type="SMART" id="SM00824">
    <property type="entry name" value="PKS_TE"/>
    <property type="match status" value="1"/>
</dbReference>
<keyword evidence="2 4" id="KW-0378">Hydrolase</keyword>
<dbReference type="RefSeq" id="WP_231322168.1">
    <property type="nucleotide sequence ID" value="NZ_CP088156.1"/>
</dbReference>
<feature type="domain" description="Thioesterase TesA-like" evidence="3">
    <location>
        <begin position="4"/>
        <end position="227"/>
    </location>
</feature>
<evidence type="ECO:0000313" key="4">
    <source>
        <dbReference type="EMBL" id="UFZ04828.1"/>
    </source>
</evidence>
<dbReference type="EMBL" id="CP088156">
    <property type="protein sequence ID" value="UFZ04828.1"/>
    <property type="molecule type" value="Genomic_DNA"/>
</dbReference>
<evidence type="ECO:0000256" key="1">
    <source>
        <dbReference type="ARBA" id="ARBA00007169"/>
    </source>
</evidence>
<dbReference type="GO" id="GO:0016787">
    <property type="term" value="F:hydrolase activity"/>
    <property type="evidence" value="ECO:0007669"/>
    <property type="project" value="UniProtKB-KW"/>
</dbReference>
<dbReference type="Proteomes" id="UP001431010">
    <property type="component" value="Chromosome"/>
</dbReference>